<dbReference type="InterPro" id="IPR006683">
    <property type="entry name" value="Thioestr_dom"/>
</dbReference>
<keyword evidence="2" id="KW-0378">Hydrolase</keyword>
<gene>
    <name evidence="4" type="ORF">GCM10023175_35300</name>
</gene>
<dbReference type="RefSeq" id="WP_345419264.1">
    <property type="nucleotide sequence ID" value="NZ_BAABGT010000040.1"/>
</dbReference>
<evidence type="ECO:0000256" key="2">
    <source>
        <dbReference type="ARBA" id="ARBA00022801"/>
    </source>
</evidence>
<dbReference type="Gene3D" id="3.10.129.10">
    <property type="entry name" value="Hotdog Thioesterase"/>
    <property type="match status" value="1"/>
</dbReference>
<dbReference type="InterPro" id="IPR029069">
    <property type="entry name" value="HotDog_dom_sf"/>
</dbReference>
<dbReference type="PANTHER" id="PTHR43240">
    <property type="entry name" value="1,4-DIHYDROXY-2-NAPHTHOYL-COA THIOESTERASE 1"/>
    <property type="match status" value="1"/>
</dbReference>
<evidence type="ECO:0000256" key="1">
    <source>
        <dbReference type="ARBA" id="ARBA00008324"/>
    </source>
</evidence>
<protein>
    <submittedName>
        <fullName evidence="4">PaaI family thioesterase</fullName>
    </submittedName>
</protein>
<proteinExistence type="inferred from homology"/>
<comment type="similarity">
    <text evidence="1">Belongs to the thioesterase PaaI family.</text>
</comment>
<dbReference type="NCBIfam" id="TIGR00369">
    <property type="entry name" value="unchar_dom_1"/>
    <property type="match status" value="1"/>
</dbReference>
<evidence type="ECO:0000313" key="5">
    <source>
        <dbReference type="Proteomes" id="UP001501598"/>
    </source>
</evidence>
<reference evidence="5" key="1">
    <citation type="journal article" date="2019" name="Int. J. Syst. Evol. Microbiol.">
        <title>The Global Catalogue of Microorganisms (GCM) 10K type strain sequencing project: providing services to taxonomists for standard genome sequencing and annotation.</title>
        <authorList>
            <consortium name="The Broad Institute Genomics Platform"/>
            <consortium name="The Broad Institute Genome Sequencing Center for Infectious Disease"/>
            <person name="Wu L."/>
            <person name="Ma J."/>
        </authorList>
    </citation>
    <scope>NUCLEOTIDE SEQUENCE [LARGE SCALE GENOMIC DNA]</scope>
    <source>
        <strain evidence="5">JCM 17906</strain>
    </source>
</reference>
<dbReference type="Pfam" id="PF03061">
    <property type="entry name" value="4HBT"/>
    <property type="match status" value="1"/>
</dbReference>
<organism evidence="4 5">
    <name type="scientific">Pseudonocardia xishanensis</name>
    <dbReference type="NCBI Taxonomy" id="630995"/>
    <lineage>
        <taxon>Bacteria</taxon>
        <taxon>Bacillati</taxon>
        <taxon>Actinomycetota</taxon>
        <taxon>Actinomycetes</taxon>
        <taxon>Pseudonocardiales</taxon>
        <taxon>Pseudonocardiaceae</taxon>
        <taxon>Pseudonocardia</taxon>
    </lineage>
</organism>
<evidence type="ECO:0000313" key="4">
    <source>
        <dbReference type="EMBL" id="GAA4548617.1"/>
    </source>
</evidence>
<dbReference type="Proteomes" id="UP001501598">
    <property type="component" value="Unassembled WGS sequence"/>
</dbReference>
<accession>A0ABP8RTL3</accession>
<dbReference type="CDD" id="cd03443">
    <property type="entry name" value="PaaI_thioesterase"/>
    <property type="match status" value="1"/>
</dbReference>
<sequence>MTSDVPQALPEHVDGVQDFLGFTFVESTPDRVEVVWDVPDRVRQKQGIVHGGAYCALVEAAASRGAARWWGDRGKVVGVSNSTDFLRPVRTGRLSVVATPVARGRTQQLWEVAITDSESRLVATGRVRLQNLRAD</sequence>
<dbReference type="PANTHER" id="PTHR43240:SF5">
    <property type="entry name" value="1,4-DIHYDROXY-2-NAPHTHOYL-COA THIOESTERASE 1"/>
    <property type="match status" value="1"/>
</dbReference>
<feature type="domain" description="Thioesterase" evidence="3">
    <location>
        <begin position="46"/>
        <end position="122"/>
    </location>
</feature>
<keyword evidence="5" id="KW-1185">Reference proteome</keyword>
<dbReference type="InterPro" id="IPR003736">
    <property type="entry name" value="PAAI_dom"/>
</dbReference>
<name>A0ABP8RTL3_9PSEU</name>
<dbReference type="SUPFAM" id="SSF54637">
    <property type="entry name" value="Thioesterase/thiol ester dehydrase-isomerase"/>
    <property type="match status" value="1"/>
</dbReference>
<dbReference type="EMBL" id="BAABGT010000040">
    <property type="protein sequence ID" value="GAA4548617.1"/>
    <property type="molecule type" value="Genomic_DNA"/>
</dbReference>
<comment type="caution">
    <text evidence="4">The sequence shown here is derived from an EMBL/GenBank/DDBJ whole genome shotgun (WGS) entry which is preliminary data.</text>
</comment>
<evidence type="ECO:0000259" key="3">
    <source>
        <dbReference type="Pfam" id="PF03061"/>
    </source>
</evidence>